<feature type="region of interest" description="Disordered" evidence="3">
    <location>
        <begin position="601"/>
        <end position="622"/>
    </location>
</feature>
<dbReference type="PROSITE" id="PS00455">
    <property type="entry name" value="AMP_BINDING"/>
    <property type="match status" value="1"/>
</dbReference>
<proteinExistence type="predicted"/>
<dbReference type="Pfam" id="PF00550">
    <property type="entry name" value="PP-binding"/>
    <property type="match status" value="1"/>
</dbReference>
<organism evidence="5 6">
    <name type="scientific">Castellaniella hirudinis</name>
    <dbReference type="NCBI Taxonomy" id="1144617"/>
    <lineage>
        <taxon>Bacteria</taxon>
        <taxon>Pseudomonadati</taxon>
        <taxon>Pseudomonadota</taxon>
        <taxon>Betaproteobacteria</taxon>
        <taxon>Burkholderiales</taxon>
        <taxon>Alcaligenaceae</taxon>
        <taxon>Castellaniella</taxon>
    </lineage>
</organism>
<dbReference type="CDD" id="cd17646">
    <property type="entry name" value="A_NRPS_AB3403-like"/>
    <property type="match status" value="1"/>
</dbReference>
<evidence type="ECO:0000313" key="6">
    <source>
        <dbReference type="Proteomes" id="UP001595756"/>
    </source>
</evidence>
<gene>
    <name evidence="5" type="ORF">ACFO0J_01855</name>
</gene>
<dbReference type="InterPro" id="IPR045851">
    <property type="entry name" value="AMP-bd_C_sf"/>
</dbReference>
<dbReference type="Pfam" id="PF00975">
    <property type="entry name" value="Thioesterase"/>
    <property type="match status" value="1"/>
</dbReference>
<feature type="domain" description="Carrier" evidence="4">
    <location>
        <begin position="983"/>
        <end position="1057"/>
    </location>
</feature>
<dbReference type="InterPro" id="IPR001242">
    <property type="entry name" value="Condensation_dom"/>
</dbReference>
<dbReference type="SUPFAM" id="SSF56801">
    <property type="entry name" value="Acetyl-CoA synthetase-like"/>
    <property type="match status" value="1"/>
</dbReference>
<name>A0ABV8RUD5_9BURK</name>
<dbReference type="InterPro" id="IPR000873">
    <property type="entry name" value="AMP-dep_synth/lig_dom"/>
</dbReference>
<dbReference type="InterPro" id="IPR020845">
    <property type="entry name" value="AMP-binding_CS"/>
</dbReference>
<dbReference type="InterPro" id="IPR001031">
    <property type="entry name" value="Thioesterase"/>
</dbReference>
<dbReference type="Pfam" id="PF00501">
    <property type="entry name" value="AMP-binding"/>
    <property type="match status" value="1"/>
</dbReference>
<dbReference type="InterPro" id="IPR042099">
    <property type="entry name" value="ANL_N_sf"/>
</dbReference>
<dbReference type="SMART" id="SM00823">
    <property type="entry name" value="PKS_PP"/>
    <property type="match status" value="1"/>
</dbReference>
<protein>
    <submittedName>
        <fullName evidence="5">Amino acid adenylation domain-containing protein</fullName>
    </submittedName>
</protein>
<dbReference type="InterPro" id="IPR020806">
    <property type="entry name" value="PKS_PP-bd"/>
</dbReference>
<evidence type="ECO:0000259" key="4">
    <source>
        <dbReference type="PROSITE" id="PS50075"/>
    </source>
</evidence>
<accession>A0ABV8RUD5</accession>
<feature type="region of interest" description="Disordered" evidence="3">
    <location>
        <begin position="1"/>
        <end position="35"/>
    </location>
</feature>
<dbReference type="PANTHER" id="PTHR45527:SF1">
    <property type="entry name" value="FATTY ACID SYNTHASE"/>
    <property type="match status" value="1"/>
</dbReference>
<dbReference type="InterPro" id="IPR010071">
    <property type="entry name" value="AA_adenyl_dom"/>
</dbReference>
<feature type="compositionally biased region" description="Pro residues" evidence="3">
    <location>
        <begin position="610"/>
        <end position="620"/>
    </location>
</feature>
<dbReference type="InterPro" id="IPR036736">
    <property type="entry name" value="ACP-like_sf"/>
</dbReference>
<feature type="compositionally biased region" description="Low complexity" evidence="3">
    <location>
        <begin position="15"/>
        <end position="31"/>
    </location>
</feature>
<dbReference type="SUPFAM" id="SSF53474">
    <property type="entry name" value="alpha/beta-Hydrolases"/>
    <property type="match status" value="1"/>
</dbReference>
<dbReference type="InterPro" id="IPR020802">
    <property type="entry name" value="TesA-like"/>
</dbReference>
<sequence>MSGTAAPTRDATVQAMPDATPTTTDAPCADPGWSPLTEAQEGLWYAQRLDPANPIFNPAHCTTLRGALDVARFEQAVNQALAEAESLALRFEDRPDGPVQRITPTRAPRLEIRDLRHLPETQAHAHANDWIREDLQRPVDPVHDALSRQILFQCGPALTLWYQRVHHLAADGYGMALIEGRAIRLYRALGENAADREPPLAPLTPVWDEDRAWRADPKREQARAFWRTQCADHVPAASLAAGSALSAHHCLRLELDAPPMLVEALQALEAATEVSWPDILTALGAAYVARHLGPSACVTGVPAMGRLGSKSARAVSTVMNVLPWAWTPDEDAPLADTLRDAARALRGLRRHHRYRAEHLRRDLALPGGLPRLHGPILNVLPFDAPYAAAGLDATQAVLCTGPVEDLTISFRAAPDGGGLRIELEANPALYAPAPVQAHLQRLTAFLAAALSAPRLADVPTLTADEHARWVLAPNRTAHPVPDGTLWSRIRDRLRAEPGRVGLEDETGAWTYAEIDAWTARAASRLCALGAAPGVLAAVALPRSARRVLCLLAILRSGAAYLPLDPRQPAARLRGILTDAHARILIGPAELCDGLDTRPLAAETLGEGAPPDAPESPPAGPEDPAYVIYTSGSTGAPKGVIVPHAAIVNRLEWMRAHYAIGPEDRILQKTPATFDVSVWELFLPFLSGARLVVAPPDAHRDPAWLCRLMRAHRITVLHFVPSMLAAVLDEPAARGLEARLVFCSGEALPAALRDRFHRTIRSELHNLYGPTEAAVDVSYWPADADDDSRPVPIGLPVWNTRLHVLDGRLRPVPPGTPGQLYLGGRQLATGYLGRPDLTAERFIAAPPGLPDERLYATGDLATLREDCAVVYLGRLDHQVKLRGQRIELGEIEAVLAAHPNVAQAAVLAREDQPGRTLLAAYVVTESGRAFDRDALAAHMADHLPDYMIPTAWIPLATLPVTANGKLDRKALPAPELSAQTASRPPHTGLEHRVAEAFRTVLGLPDLPGADDDFFALGGHSLLAARLALALRDGHDLSLGTIFQYPTVARLAAHLEDADGRTAGASQAGFGPVVTLRESTDRPALFCIHPAGGLSWCYGTLARALPTPRTVHGLQASALALDGRPPADSLDALAQAYTDQVLSLQAEGPYHLAGWSVGGILAQAVAAELQARGRAVGVVALLDAYPCEAWRDRPEPAPEDLYKALLHIAGADPDALPPERLSRSGVVDFLRTQGHPLGELSDARLDAVFETVGCTNRLVRGHRHTRYDGPALHFQAALDHADSGLSPEMWQPHVGTLTRHAVDSTHAGLPGAAATARIAPILDACLRAADPTTPIADAAEPHCPPIRSHEEPA</sequence>
<evidence type="ECO:0000313" key="5">
    <source>
        <dbReference type="EMBL" id="MFC4296783.1"/>
    </source>
</evidence>
<dbReference type="PANTHER" id="PTHR45527">
    <property type="entry name" value="NONRIBOSOMAL PEPTIDE SYNTHETASE"/>
    <property type="match status" value="1"/>
</dbReference>
<reference evidence="6" key="1">
    <citation type="journal article" date="2019" name="Int. J. Syst. Evol. Microbiol.">
        <title>The Global Catalogue of Microorganisms (GCM) 10K type strain sequencing project: providing services to taxonomists for standard genome sequencing and annotation.</title>
        <authorList>
            <consortium name="The Broad Institute Genomics Platform"/>
            <consortium name="The Broad Institute Genome Sequencing Center for Infectious Disease"/>
            <person name="Wu L."/>
            <person name="Ma J."/>
        </authorList>
    </citation>
    <scope>NUCLEOTIDE SEQUENCE [LARGE SCALE GENOMIC DNA]</scope>
    <source>
        <strain evidence="6">CGMCC 1.19029</strain>
    </source>
</reference>
<dbReference type="SUPFAM" id="SSF52777">
    <property type="entry name" value="CoA-dependent acyltransferases"/>
    <property type="match status" value="2"/>
</dbReference>
<evidence type="ECO:0000256" key="2">
    <source>
        <dbReference type="ARBA" id="ARBA00022553"/>
    </source>
</evidence>
<dbReference type="NCBIfam" id="TIGR01733">
    <property type="entry name" value="AA-adenyl-dom"/>
    <property type="match status" value="1"/>
</dbReference>
<evidence type="ECO:0000256" key="1">
    <source>
        <dbReference type="ARBA" id="ARBA00022450"/>
    </source>
</evidence>
<dbReference type="Gene3D" id="3.30.300.30">
    <property type="match status" value="1"/>
</dbReference>
<dbReference type="Pfam" id="PF13193">
    <property type="entry name" value="AMP-binding_C"/>
    <property type="match status" value="1"/>
</dbReference>
<dbReference type="InterPro" id="IPR025110">
    <property type="entry name" value="AMP-bd_C"/>
</dbReference>
<dbReference type="RefSeq" id="WP_376811359.1">
    <property type="nucleotide sequence ID" value="NZ_JBHSDY010000001.1"/>
</dbReference>
<dbReference type="Pfam" id="PF00668">
    <property type="entry name" value="Condensation"/>
    <property type="match status" value="1"/>
</dbReference>
<dbReference type="Gene3D" id="3.40.50.12780">
    <property type="entry name" value="N-terminal domain of ligase-like"/>
    <property type="match status" value="1"/>
</dbReference>
<dbReference type="PROSITE" id="PS50075">
    <property type="entry name" value="CARRIER"/>
    <property type="match status" value="1"/>
</dbReference>
<evidence type="ECO:0000256" key="3">
    <source>
        <dbReference type="SAM" id="MobiDB-lite"/>
    </source>
</evidence>
<dbReference type="SUPFAM" id="SSF47336">
    <property type="entry name" value="ACP-like"/>
    <property type="match status" value="1"/>
</dbReference>
<dbReference type="InterPro" id="IPR023213">
    <property type="entry name" value="CAT-like_dom_sf"/>
</dbReference>
<dbReference type="EMBL" id="JBHSDY010000001">
    <property type="protein sequence ID" value="MFC4296783.1"/>
    <property type="molecule type" value="Genomic_DNA"/>
</dbReference>
<keyword evidence="6" id="KW-1185">Reference proteome</keyword>
<dbReference type="InterPro" id="IPR029058">
    <property type="entry name" value="AB_hydrolase_fold"/>
</dbReference>
<dbReference type="Proteomes" id="UP001595756">
    <property type="component" value="Unassembled WGS sequence"/>
</dbReference>
<dbReference type="Gene3D" id="3.30.559.30">
    <property type="entry name" value="Nonribosomal peptide synthetase, condensation domain"/>
    <property type="match status" value="1"/>
</dbReference>
<keyword evidence="2" id="KW-0597">Phosphoprotein</keyword>
<dbReference type="InterPro" id="IPR009081">
    <property type="entry name" value="PP-bd_ACP"/>
</dbReference>
<dbReference type="Gene3D" id="3.30.559.10">
    <property type="entry name" value="Chloramphenicol acetyltransferase-like domain"/>
    <property type="match status" value="1"/>
</dbReference>
<comment type="caution">
    <text evidence="5">The sequence shown here is derived from an EMBL/GenBank/DDBJ whole genome shotgun (WGS) entry which is preliminary data.</text>
</comment>
<dbReference type="SMART" id="SM00824">
    <property type="entry name" value="PKS_TE"/>
    <property type="match status" value="1"/>
</dbReference>
<dbReference type="Gene3D" id="3.40.50.1820">
    <property type="entry name" value="alpha/beta hydrolase"/>
    <property type="match status" value="1"/>
</dbReference>
<keyword evidence="1" id="KW-0596">Phosphopantetheine</keyword>